<protein>
    <submittedName>
        <fullName evidence="2">Uncharacterized protein</fullName>
    </submittedName>
</protein>
<dbReference type="AlphaFoldDB" id="A0A1I7WJ84"/>
<dbReference type="WBParaSite" id="Hba_05077">
    <property type="protein sequence ID" value="Hba_05077"/>
    <property type="gene ID" value="Hba_05077"/>
</dbReference>
<name>A0A1I7WJ84_HETBA</name>
<keyword evidence="1" id="KW-1185">Reference proteome</keyword>
<proteinExistence type="predicted"/>
<evidence type="ECO:0000313" key="2">
    <source>
        <dbReference type="WBParaSite" id="Hba_05077"/>
    </source>
</evidence>
<organism evidence="1 2">
    <name type="scientific">Heterorhabditis bacteriophora</name>
    <name type="common">Entomopathogenic nematode worm</name>
    <dbReference type="NCBI Taxonomy" id="37862"/>
    <lineage>
        <taxon>Eukaryota</taxon>
        <taxon>Metazoa</taxon>
        <taxon>Ecdysozoa</taxon>
        <taxon>Nematoda</taxon>
        <taxon>Chromadorea</taxon>
        <taxon>Rhabditida</taxon>
        <taxon>Rhabditina</taxon>
        <taxon>Rhabditomorpha</taxon>
        <taxon>Strongyloidea</taxon>
        <taxon>Heterorhabditidae</taxon>
        <taxon>Heterorhabditis</taxon>
    </lineage>
</organism>
<dbReference type="Proteomes" id="UP000095283">
    <property type="component" value="Unplaced"/>
</dbReference>
<sequence length="225" mass="25537">MFQSTWTGFLKPGLCLSALKSGGFASVLSRAGALPHLFGLQKPFESHSERVAGHDQNYLPGEDQKGIGRSRYHDLRTLRVASYHSATTMPMSSREWFDINSYVIVFAPIRESLSVFLCEEIPLLSSGSLRHVWSTLFKPNQIFQLTIVAELPSDEFVNKEYGEMKDASWRLNGTDPALLFPLRMIYTTRPTQHFLVAFRNDSIAHTGEIWLFMKDEIILSIHLSI</sequence>
<evidence type="ECO:0000313" key="1">
    <source>
        <dbReference type="Proteomes" id="UP000095283"/>
    </source>
</evidence>
<reference evidence="2" key="1">
    <citation type="submission" date="2016-11" db="UniProtKB">
        <authorList>
            <consortium name="WormBaseParasite"/>
        </authorList>
    </citation>
    <scope>IDENTIFICATION</scope>
</reference>
<accession>A0A1I7WJ84</accession>